<evidence type="ECO:0000313" key="3">
    <source>
        <dbReference type="Proteomes" id="UP001589833"/>
    </source>
</evidence>
<keyword evidence="2" id="KW-0808">Transferase</keyword>
<keyword evidence="3" id="KW-1185">Reference proteome</keyword>
<feature type="transmembrane region" description="Helical" evidence="1">
    <location>
        <begin position="9"/>
        <end position="28"/>
    </location>
</feature>
<keyword evidence="1" id="KW-0812">Transmembrane</keyword>
<evidence type="ECO:0000256" key="1">
    <source>
        <dbReference type="SAM" id="Phobius"/>
    </source>
</evidence>
<feature type="transmembrane region" description="Helical" evidence="1">
    <location>
        <begin position="66"/>
        <end position="84"/>
    </location>
</feature>
<keyword evidence="2" id="KW-0418">Kinase</keyword>
<dbReference type="Proteomes" id="UP001589833">
    <property type="component" value="Unassembled WGS sequence"/>
</dbReference>
<accession>A0ABV6NL67</accession>
<evidence type="ECO:0000313" key="2">
    <source>
        <dbReference type="EMBL" id="MFC0561520.1"/>
    </source>
</evidence>
<keyword evidence="1" id="KW-0472">Membrane</keyword>
<protein>
    <submittedName>
        <fullName evidence="2">Histidine kinase</fullName>
    </submittedName>
</protein>
<gene>
    <name evidence="2" type="ORF">ACFFH4_21670</name>
</gene>
<dbReference type="RefSeq" id="WP_273848307.1">
    <property type="nucleotide sequence ID" value="NZ_JAQQWT010000065.1"/>
</dbReference>
<feature type="transmembrane region" description="Helical" evidence="1">
    <location>
        <begin position="34"/>
        <end position="54"/>
    </location>
</feature>
<name>A0ABV6NL67_9BACI</name>
<reference evidence="2 3" key="1">
    <citation type="submission" date="2024-09" db="EMBL/GenBank/DDBJ databases">
        <authorList>
            <person name="Sun Q."/>
            <person name="Mori K."/>
        </authorList>
    </citation>
    <scope>NUCLEOTIDE SEQUENCE [LARGE SCALE GENOMIC DNA]</scope>
    <source>
        <strain evidence="2 3">NCAIM B.02301</strain>
    </source>
</reference>
<proteinExistence type="predicted"/>
<comment type="caution">
    <text evidence="2">The sequence shown here is derived from an EMBL/GenBank/DDBJ whole genome shotgun (WGS) entry which is preliminary data.</text>
</comment>
<keyword evidence="1" id="KW-1133">Transmembrane helix</keyword>
<sequence>MKMDKFKLFLYLSAVLLIVIPTIIVFMSDVTFTAAFSSTVIITSIVLVILGKLITVFQKRKENKSFAIDIGAIVGLSIVITLKLI</sequence>
<organism evidence="2 3">
    <name type="scientific">Halalkalibacter alkalisediminis</name>
    <dbReference type="NCBI Taxonomy" id="935616"/>
    <lineage>
        <taxon>Bacteria</taxon>
        <taxon>Bacillati</taxon>
        <taxon>Bacillota</taxon>
        <taxon>Bacilli</taxon>
        <taxon>Bacillales</taxon>
        <taxon>Bacillaceae</taxon>
        <taxon>Halalkalibacter</taxon>
    </lineage>
</organism>
<dbReference type="EMBL" id="JBHLTR010000074">
    <property type="protein sequence ID" value="MFC0561520.1"/>
    <property type="molecule type" value="Genomic_DNA"/>
</dbReference>
<dbReference type="GO" id="GO:0016301">
    <property type="term" value="F:kinase activity"/>
    <property type="evidence" value="ECO:0007669"/>
    <property type="project" value="UniProtKB-KW"/>
</dbReference>